<reference evidence="20" key="2">
    <citation type="submission" date="2025-08" db="UniProtKB">
        <authorList>
            <consortium name="Ensembl"/>
        </authorList>
    </citation>
    <scope>IDENTIFICATION</scope>
    <source>
        <strain evidence="20">Thoroughbred</strain>
    </source>
</reference>
<dbReference type="FunFam" id="2.20.28.230:FF:000003">
    <property type="entry name" value="Interleukin-2 receptor subunit alpha"/>
    <property type="match status" value="1"/>
</dbReference>
<evidence type="ECO:0000259" key="19">
    <source>
        <dbReference type="PROSITE" id="PS50923"/>
    </source>
</evidence>
<evidence type="ECO:0000256" key="9">
    <source>
        <dbReference type="ARBA" id="ARBA00022989"/>
    </source>
</evidence>
<feature type="chain" id="PRO_5040310623" description="Interleukin-2 receptor subunit alpha" evidence="18">
    <location>
        <begin position="22"/>
        <end position="319"/>
    </location>
</feature>
<dbReference type="GeneTree" id="ENSGT00390000018872"/>
<dbReference type="Pfam" id="PF00084">
    <property type="entry name" value="Sushi"/>
    <property type="match status" value="2"/>
</dbReference>
<keyword evidence="21" id="KW-1185">Reference proteome</keyword>
<evidence type="ECO:0000313" key="21">
    <source>
        <dbReference type="Proteomes" id="UP000002281"/>
    </source>
</evidence>
<dbReference type="CDD" id="cd00033">
    <property type="entry name" value="CCP"/>
    <property type="match status" value="1"/>
</dbReference>
<evidence type="ECO:0000256" key="16">
    <source>
        <dbReference type="SAM" id="MobiDB-lite"/>
    </source>
</evidence>
<dbReference type="InterPro" id="IPR000436">
    <property type="entry name" value="Sushi_SCR_CCP_dom"/>
</dbReference>
<dbReference type="PROSITE" id="PS50923">
    <property type="entry name" value="SUSHI"/>
    <property type="match status" value="1"/>
</dbReference>
<dbReference type="Ensembl" id="ENSECAT00000095305.1">
    <property type="protein sequence ID" value="ENSECAP00000078514.1"/>
    <property type="gene ID" value="ENSECAG00000018057.4"/>
</dbReference>
<keyword evidence="13" id="KW-0325">Glycoprotein</keyword>
<evidence type="ECO:0000256" key="1">
    <source>
        <dbReference type="ARBA" id="ARBA00002381"/>
    </source>
</evidence>
<feature type="signal peptide" evidence="18">
    <location>
        <begin position="1"/>
        <end position="21"/>
    </location>
</feature>
<dbReference type="GO" id="GO:0006915">
    <property type="term" value="P:apoptotic process"/>
    <property type="evidence" value="ECO:0007669"/>
    <property type="project" value="UniProtKB-ARBA"/>
</dbReference>
<proteinExistence type="predicted"/>
<evidence type="ECO:0000256" key="2">
    <source>
        <dbReference type="ARBA" id="ARBA00004479"/>
    </source>
</evidence>
<organism evidence="20 21">
    <name type="scientific">Equus caballus</name>
    <name type="common">Horse</name>
    <dbReference type="NCBI Taxonomy" id="9796"/>
    <lineage>
        <taxon>Eukaryota</taxon>
        <taxon>Metazoa</taxon>
        <taxon>Chordata</taxon>
        <taxon>Craniata</taxon>
        <taxon>Vertebrata</taxon>
        <taxon>Euteleostomi</taxon>
        <taxon>Mammalia</taxon>
        <taxon>Eutheria</taxon>
        <taxon>Laurasiatheria</taxon>
        <taxon>Perissodactyla</taxon>
        <taxon>Equidae</taxon>
        <taxon>Equus</taxon>
    </lineage>
</organism>
<dbReference type="InterPro" id="IPR015486">
    <property type="entry name" value="IL-2_rcpt_alpha"/>
</dbReference>
<gene>
    <name evidence="20" type="primary">IL2RA</name>
</gene>
<dbReference type="PANTHER" id="PTHR10573">
    <property type="entry name" value="INTERLEUKIN-2 RECEPTOR ALPHA CHAIN"/>
    <property type="match status" value="1"/>
</dbReference>
<evidence type="ECO:0000256" key="17">
    <source>
        <dbReference type="SAM" id="Phobius"/>
    </source>
</evidence>
<keyword evidence="5 17" id="KW-0812">Transmembrane</keyword>
<evidence type="ECO:0000256" key="18">
    <source>
        <dbReference type="SAM" id="SignalP"/>
    </source>
</evidence>
<keyword evidence="10 17" id="KW-0472">Membrane</keyword>
<comment type="function">
    <text evidence="1">Receptor for interleukin-2. The receptor is involved in the regulation of immune tolerance by controlling regulatory T cells (TREGs) activity. TREGs suppress the activation and expansion of autoreactive T-cells.</text>
</comment>
<dbReference type="Proteomes" id="UP000002281">
    <property type="component" value="Chromosome 29"/>
</dbReference>
<evidence type="ECO:0000256" key="10">
    <source>
        <dbReference type="ARBA" id="ARBA00023136"/>
    </source>
</evidence>
<feature type="domain" description="Sushi" evidence="19">
    <location>
        <begin position="123"/>
        <end position="186"/>
    </location>
</feature>
<evidence type="ECO:0000313" key="20">
    <source>
        <dbReference type="Ensembl" id="ENSECAP00000078514.1"/>
    </source>
</evidence>
<protein>
    <recommendedName>
        <fullName evidence="3">Interleukin-2 receptor subunit alpha</fullName>
    </recommendedName>
</protein>
<dbReference type="SUPFAM" id="SSF57535">
    <property type="entry name" value="Complement control module/SCR domain"/>
    <property type="match status" value="2"/>
</dbReference>
<comment type="caution">
    <text evidence="15">Lacks conserved residue(s) required for the propagation of feature annotation.</text>
</comment>
<evidence type="ECO:0000256" key="15">
    <source>
        <dbReference type="PROSITE-ProRule" id="PRU00302"/>
    </source>
</evidence>
<feature type="disulfide bond" evidence="15">
    <location>
        <begin position="125"/>
        <end position="168"/>
    </location>
</feature>
<dbReference type="GO" id="GO:0019976">
    <property type="term" value="F:interleukin-2 binding"/>
    <property type="evidence" value="ECO:0000318"/>
    <property type="project" value="GO_Central"/>
</dbReference>
<dbReference type="InterPro" id="IPR035976">
    <property type="entry name" value="Sushi/SCR/CCP_sf"/>
</dbReference>
<dbReference type="SMART" id="SM00032">
    <property type="entry name" value="CCP"/>
    <property type="match status" value="2"/>
</dbReference>
<reference evidence="20 21" key="1">
    <citation type="journal article" date="2009" name="Science">
        <title>Genome sequence, comparative analysis, and population genetics of the domestic horse.</title>
        <authorList>
            <consortium name="Broad Institute Genome Sequencing Platform"/>
            <consortium name="Broad Institute Whole Genome Assembly Team"/>
            <person name="Wade C.M."/>
            <person name="Giulotto E."/>
            <person name="Sigurdsson S."/>
            <person name="Zoli M."/>
            <person name="Gnerre S."/>
            <person name="Imsland F."/>
            <person name="Lear T.L."/>
            <person name="Adelson D.L."/>
            <person name="Bailey E."/>
            <person name="Bellone R.R."/>
            <person name="Bloecker H."/>
            <person name="Distl O."/>
            <person name="Edgar R.C."/>
            <person name="Garber M."/>
            <person name="Leeb T."/>
            <person name="Mauceli E."/>
            <person name="MacLeod J.N."/>
            <person name="Penedo M.C.T."/>
            <person name="Raison J.M."/>
            <person name="Sharpe T."/>
            <person name="Vogel J."/>
            <person name="Andersson L."/>
            <person name="Antczak D.F."/>
            <person name="Biagi T."/>
            <person name="Binns M.M."/>
            <person name="Chowdhary B.P."/>
            <person name="Coleman S.J."/>
            <person name="Della Valle G."/>
            <person name="Fryc S."/>
            <person name="Guerin G."/>
            <person name="Hasegawa T."/>
            <person name="Hill E.W."/>
            <person name="Jurka J."/>
            <person name="Kiialainen A."/>
            <person name="Lindgren G."/>
            <person name="Liu J."/>
            <person name="Magnani E."/>
            <person name="Mickelson J.R."/>
            <person name="Murray J."/>
            <person name="Nergadze S.G."/>
            <person name="Onofrio R."/>
            <person name="Pedroni S."/>
            <person name="Piras M.F."/>
            <person name="Raudsepp T."/>
            <person name="Rocchi M."/>
            <person name="Roeed K.H."/>
            <person name="Ryder O.A."/>
            <person name="Searle S."/>
            <person name="Skow L."/>
            <person name="Swinburne J.E."/>
            <person name="Syvaenen A.C."/>
            <person name="Tozaki T."/>
            <person name="Valberg S.J."/>
            <person name="Vaudin M."/>
            <person name="White J.R."/>
            <person name="Zody M.C."/>
            <person name="Lander E.S."/>
            <person name="Lindblad-Toh K."/>
        </authorList>
    </citation>
    <scope>NUCLEOTIDE SEQUENCE [LARGE SCALE GENOMIC DNA]</scope>
    <source>
        <strain evidence="20 21">Thoroughbred</strain>
    </source>
</reference>
<dbReference type="GO" id="GO:0006955">
    <property type="term" value="P:immune response"/>
    <property type="evidence" value="ECO:0007669"/>
    <property type="project" value="UniProtKB-ARBA"/>
</dbReference>
<sequence length="319" mass="35752">MEPGLLVWGLFTIIMVPGCVTELCEDDPPTLRHATFKALTYKVGTLLNCNCEKGFRRISKGSLAMVCKGNSSHSFWEQTCHCVRTSSRKTEKQVTPKPEEQMEGKTTEMQSQTQPMDPVNLPGHCREPPPWEHEASERIYHFVVGQTVHYQCAQGFRALQSGPAKSVCKMMCGRTRWTQPQLRCTSESKNSEFAGDKELQASTDASPGSETSCPLIMTGTTDFQTRTEVAATTETFIFTAEYQMAVAGCILLLISILLLSGLTWQRRWVIYICCICIREIPDDALLPYSSSQLCVPWCHSGSSKLDRVGVFMPRKQEEE</sequence>
<dbReference type="FunFam" id="2.20.28.230:FF:000004">
    <property type="entry name" value="Interleukin-2 receptor subunit alpha"/>
    <property type="match status" value="1"/>
</dbReference>
<evidence type="ECO:0000256" key="7">
    <source>
        <dbReference type="ARBA" id="ARBA00022737"/>
    </source>
</evidence>
<evidence type="ECO:0000256" key="13">
    <source>
        <dbReference type="ARBA" id="ARBA00023180"/>
    </source>
</evidence>
<reference evidence="20" key="3">
    <citation type="submission" date="2025-09" db="UniProtKB">
        <authorList>
            <consortium name="Ensembl"/>
        </authorList>
    </citation>
    <scope>IDENTIFICATION</scope>
    <source>
        <strain evidence="20">Thoroughbred</strain>
    </source>
</reference>
<dbReference type="AlphaFoldDB" id="A0A9L0SW79"/>
<name>A0A9L0SW79_HORSE</name>
<dbReference type="GO" id="GO:0005886">
    <property type="term" value="C:plasma membrane"/>
    <property type="evidence" value="ECO:0007669"/>
    <property type="project" value="UniProtKB-ARBA"/>
</dbReference>
<evidence type="ECO:0000256" key="5">
    <source>
        <dbReference type="ARBA" id="ARBA00022692"/>
    </source>
</evidence>
<evidence type="ECO:0000256" key="4">
    <source>
        <dbReference type="ARBA" id="ARBA00022659"/>
    </source>
</evidence>
<keyword evidence="6 18" id="KW-0732">Signal</keyword>
<comment type="subcellular location">
    <subcellularLocation>
        <location evidence="2">Membrane</location>
        <topology evidence="2">Single-pass type I membrane protein</topology>
    </subcellularLocation>
</comment>
<evidence type="ECO:0000256" key="8">
    <source>
        <dbReference type="ARBA" id="ARBA00022859"/>
    </source>
</evidence>
<dbReference type="FunFam" id="2.20.28.230:FF:000002">
    <property type="entry name" value="Interleukin-2 receptor subunit alpha"/>
    <property type="match status" value="1"/>
</dbReference>
<dbReference type="Gene3D" id="2.20.28.230">
    <property type="match status" value="3"/>
</dbReference>
<feature type="transmembrane region" description="Helical" evidence="17">
    <location>
        <begin position="242"/>
        <end position="262"/>
    </location>
</feature>
<keyword evidence="7" id="KW-0677">Repeat</keyword>
<feature type="region of interest" description="Disordered" evidence="16">
    <location>
        <begin position="91"/>
        <end position="117"/>
    </location>
</feature>
<evidence type="ECO:0000256" key="3">
    <source>
        <dbReference type="ARBA" id="ARBA00013445"/>
    </source>
</evidence>
<dbReference type="PANTHER" id="PTHR10573:SF0">
    <property type="entry name" value="INTERLEUKIN-2 RECEPTOR SUBUNIT ALPHA"/>
    <property type="match status" value="1"/>
</dbReference>
<comment type="subunit">
    <text evidence="14">Non-covalent dimer of an alpha and a beta subunit. IL2R exists in 3 different forms: a high affinity dimer, an intermediate affinity monomer (beta subunit), and a low affinity monomer (alpha subunit). The high and intermediate affinity forms also associate with a gamma subunit.</text>
</comment>
<dbReference type="GO" id="GO:0002664">
    <property type="term" value="P:regulation of T cell tolerance induction"/>
    <property type="evidence" value="ECO:0007669"/>
    <property type="project" value="Ensembl"/>
</dbReference>
<keyword evidence="11 15" id="KW-1015">Disulfide bond</keyword>
<evidence type="ECO:0000256" key="6">
    <source>
        <dbReference type="ARBA" id="ARBA00022729"/>
    </source>
</evidence>
<evidence type="ECO:0000256" key="11">
    <source>
        <dbReference type="ARBA" id="ARBA00023157"/>
    </source>
</evidence>
<keyword evidence="12" id="KW-0675">Receptor</keyword>
<keyword evidence="4 15" id="KW-0768">Sushi</keyword>
<dbReference type="GO" id="GO:0006954">
    <property type="term" value="P:inflammatory response"/>
    <property type="evidence" value="ECO:0000318"/>
    <property type="project" value="GO_Central"/>
</dbReference>
<accession>A0A9L0SW79</accession>
<feature type="compositionally biased region" description="Basic and acidic residues" evidence="16">
    <location>
        <begin position="91"/>
        <end position="106"/>
    </location>
</feature>
<dbReference type="GO" id="GO:0004911">
    <property type="term" value="F:interleukin-2 receptor activity"/>
    <property type="evidence" value="ECO:0007669"/>
    <property type="project" value="Ensembl"/>
</dbReference>
<keyword evidence="8" id="KW-0391">Immunity</keyword>
<evidence type="ECO:0000256" key="12">
    <source>
        <dbReference type="ARBA" id="ARBA00023170"/>
    </source>
</evidence>
<keyword evidence="9 17" id="KW-1133">Transmembrane helix</keyword>
<evidence type="ECO:0000256" key="14">
    <source>
        <dbReference type="ARBA" id="ARBA00025938"/>
    </source>
</evidence>